<name>A0A1U8AEQ7_NELNU</name>
<evidence type="ECO:0000259" key="6">
    <source>
        <dbReference type="Pfam" id="PF00155"/>
    </source>
</evidence>
<dbReference type="AlphaFoldDB" id="A0A1U8AEQ7"/>
<sequence length="417" mass="46022">MENGESKRWGFVANQGLNVASTFSIRGTLKMLMDAAAGQRSIIHLGQGDPSVFPCFRTSQIAEDAVADALRSAKFNSYAPPLGILPARRAIAEYLSNDLPYKLSPDDVFLTPGCKQSIDVVVSVLARPGANVLLPRPGFPHYEACAALNHLEVRHFDLLPEKGWEVDLDAVEALADENSVALVIVNPGNPCGNVFNYQHLEKIAETARRLGILVIADEVYGHLTFGSNPFVPMGVFGSTIPVLTFGSLSKRWMVPGWRLGWIVTSDPNGILKKTKIVDCLQGYLNIYPDPVTFIQGAVPRILGNTKDDFFKKIIDMFTQASEICYESIKSIDCITCPVKPEGSMFIMVKLNISLLEDIKDDTDFCLKLAKEESVIVLPGISVGLKNWLRITFAMELSSLKDAMERVRSFCQRHAKQQ</sequence>
<dbReference type="GeneID" id="104599456"/>
<dbReference type="PANTHER" id="PTHR45744:SF11">
    <property type="entry name" value="TYROSINE AMINOTRANSFERASE"/>
    <property type="match status" value="1"/>
</dbReference>
<evidence type="ECO:0000313" key="7">
    <source>
        <dbReference type="Proteomes" id="UP000189703"/>
    </source>
</evidence>
<dbReference type="NCBIfam" id="TIGR01265">
    <property type="entry name" value="tyr_nico_aTase"/>
    <property type="match status" value="1"/>
</dbReference>
<keyword evidence="7" id="KW-1185">Reference proteome</keyword>
<comment type="similarity">
    <text evidence="2 4">Belongs to the class-I pyridoxal-phosphate-dependent aminotransferase family.</text>
</comment>
<keyword evidence="8" id="KW-0808">Transferase</keyword>
<dbReference type="InterPro" id="IPR015424">
    <property type="entry name" value="PyrdxlP-dep_Trfase"/>
</dbReference>
<dbReference type="OrthoDB" id="7042322at2759"/>
<dbReference type="InterPro" id="IPR005958">
    <property type="entry name" value="TyrNic_aminoTrfase"/>
</dbReference>
<evidence type="ECO:0000256" key="1">
    <source>
        <dbReference type="ARBA" id="ARBA00001933"/>
    </source>
</evidence>
<accession>A0A1U8AEQ7</accession>
<proteinExistence type="inferred from homology"/>
<dbReference type="Gene3D" id="3.90.1150.10">
    <property type="entry name" value="Aspartate Aminotransferase, domain 1"/>
    <property type="match status" value="1"/>
</dbReference>
<dbReference type="SUPFAM" id="SSF53383">
    <property type="entry name" value="PLP-dependent transferases"/>
    <property type="match status" value="1"/>
</dbReference>
<dbReference type="GO" id="GO:0030170">
    <property type="term" value="F:pyridoxal phosphate binding"/>
    <property type="evidence" value="ECO:0007669"/>
    <property type="project" value="InterPro"/>
</dbReference>
<evidence type="ECO:0000256" key="3">
    <source>
        <dbReference type="ARBA" id="ARBA00022898"/>
    </source>
</evidence>
<dbReference type="Gene3D" id="3.40.640.10">
    <property type="entry name" value="Type I PLP-dependent aspartate aminotransferase-like (Major domain)"/>
    <property type="match status" value="1"/>
</dbReference>
<reference evidence="8" key="1">
    <citation type="submission" date="2025-08" db="UniProtKB">
        <authorList>
            <consortium name="RefSeq"/>
        </authorList>
    </citation>
    <scope>IDENTIFICATION</scope>
</reference>
<feature type="modified residue" description="N6-(pyridoxal phosphate)lysine" evidence="5">
    <location>
        <position position="250"/>
    </location>
</feature>
<dbReference type="RefSeq" id="XP_010260304.1">
    <property type="nucleotide sequence ID" value="XM_010262002.1"/>
</dbReference>
<protein>
    <submittedName>
        <fullName evidence="8">Probable aminotransferase TAT2 isoform X1</fullName>
    </submittedName>
</protein>
<dbReference type="Pfam" id="PF00155">
    <property type="entry name" value="Aminotran_1_2"/>
    <property type="match status" value="1"/>
</dbReference>
<evidence type="ECO:0000256" key="5">
    <source>
        <dbReference type="PIRSR" id="PIRSR000517-1"/>
    </source>
</evidence>
<evidence type="ECO:0000256" key="4">
    <source>
        <dbReference type="PIRNR" id="PIRNR000517"/>
    </source>
</evidence>
<dbReference type="InterPro" id="IPR004839">
    <property type="entry name" value="Aminotransferase_I/II_large"/>
</dbReference>
<dbReference type="InterPro" id="IPR015422">
    <property type="entry name" value="PyrdxlP-dep_Trfase_small"/>
</dbReference>
<dbReference type="KEGG" id="nnu:104599456"/>
<dbReference type="FunFam" id="3.40.640.10:FF:000048">
    <property type="entry name" value="tyrosine aminotransferase"/>
    <property type="match status" value="1"/>
</dbReference>
<dbReference type="PIRSF" id="PIRSF000517">
    <property type="entry name" value="Tyr_transaminase"/>
    <property type="match status" value="1"/>
</dbReference>
<evidence type="ECO:0000313" key="8">
    <source>
        <dbReference type="RefSeq" id="XP_010260304.1"/>
    </source>
</evidence>
<keyword evidence="3 4" id="KW-0663">Pyridoxal phosphate</keyword>
<dbReference type="eggNOG" id="KOG0259">
    <property type="taxonomic scope" value="Eukaryota"/>
</dbReference>
<comment type="cofactor">
    <cofactor evidence="1 4 5">
        <name>pyridoxal 5'-phosphate</name>
        <dbReference type="ChEBI" id="CHEBI:597326"/>
    </cofactor>
</comment>
<dbReference type="InterPro" id="IPR015421">
    <property type="entry name" value="PyrdxlP-dep_Trfase_major"/>
</dbReference>
<dbReference type="FunFam" id="3.90.1150.10:FF:000040">
    <property type="entry name" value="Tyrosine aminotransferase"/>
    <property type="match status" value="1"/>
</dbReference>
<dbReference type="OMA" id="TCYEEIK"/>
<dbReference type="GO" id="GO:0006572">
    <property type="term" value="P:L-tyrosine catabolic process"/>
    <property type="evidence" value="ECO:0000318"/>
    <property type="project" value="GO_Central"/>
</dbReference>
<feature type="domain" description="Aminotransferase class I/classII large" evidence="6">
    <location>
        <begin position="42"/>
        <end position="406"/>
    </location>
</feature>
<dbReference type="Proteomes" id="UP000189703">
    <property type="component" value="Unplaced"/>
</dbReference>
<dbReference type="FunCoup" id="A0A1U8AEQ7">
    <property type="interactions" value="312"/>
</dbReference>
<dbReference type="STRING" id="4432.A0A1U8AEQ7"/>
<dbReference type="PANTHER" id="PTHR45744">
    <property type="entry name" value="TYROSINE AMINOTRANSFERASE"/>
    <property type="match status" value="1"/>
</dbReference>
<dbReference type="InParanoid" id="A0A1U8AEQ7"/>
<gene>
    <name evidence="8" type="primary">LOC104599456</name>
</gene>
<dbReference type="CDD" id="cd00609">
    <property type="entry name" value="AAT_like"/>
    <property type="match status" value="1"/>
</dbReference>
<organism evidence="7 8">
    <name type="scientific">Nelumbo nucifera</name>
    <name type="common">Sacred lotus</name>
    <dbReference type="NCBI Taxonomy" id="4432"/>
    <lineage>
        <taxon>Eukaryota</taxon>
        <taxon>Viridiplantae</taxon>
        <taxon>Streptophyta</taxon>
        <taxon>Embryophyta</taxon>
        <taxon>Tracheophyta</taxon>
        <taxon>Spermatophyta</taxon>
        <taxon>Magnoliopsida</taxon>
        <taxon>Proteales</taxon>
        <taxon>Nelumbonaceae</taxon>
        <taxon>Nelumbo</taxon>
    </lineage>
</organism>
<evidence type="ECO:0000256" key="2">
    <source>
        <dbReference type="ARBA" id="ARBA00007441"/>
    </source>
</evidence>
<dbReference type="GO" id="GO:0004838">
    <property type="term" value="F:L-tyrosine-2-oxoglutarate transaminase activity"/>
    <property type="evidence" value="ECO:0000318"/>
    <property type="project" value="GO_Central"/>
</dbReference>
<keyword evidence="8" id="KW-0032">Aminotransferase</keyword>